<dbReference type="SUPFAM" id="SSF117987">
    <property type="entry name" value="CRISPR-associated protein"/>
    <property type="match status" value="2"/>
</dbReference>
<dbReference type="RefSeq" id="WP_123739999.1">
    <property type="nucleotide sequence ID" value="NZ_RKHQ01000001.1"/>
</dbReference>
<name>A0A3N2DB07_9MICO</name>
<dbReference type="NCBIfam" id="TIGR01907">
    <property type="entry name" value="casE_Cse3"/>
    <property type="match status" value="1"/>
</dbReference>
<dbReference type="Proteomes" id="UP000275356">
    <property type="component" value="Unassembled WGS sequence"/>
</dbReference>
<dbReference type="Gene3D" id="3.30.70.1210">
    <property type="entry name" value="Crispr-associated protein, domain 2"/>
    <property type="match status" value="1"/>
</dbReference>
<organism evidence="1 2">
    <name type="scientific">Salana multivorans</name>
    <dbReference type="NCBI Taxonomy" id="120377"/>
    <lineage>
        <taxon>Bacteria</taxon>
        <taxon>Bacillati</taxon>
        <taxon>Actinomycetota</taxon>
        <taxon>Actinomycetes</taxon>
        <taxon>Micrococcales</taxon>
        <taxon>Beutenbergiaceae</taxon>
        <taxon>Salana</taxon>
    </lineage>
</organism>
<dbReference type="Gene3D" id="3.30.70.1200">
    <property type="entry name" value="Crispr-associated protein, domain 1"/>
    <property type="match status" value="1"/>
</dbReference>
<keyword evidence="2" id="KW-1185">Reference proteome</keyword>
<evidence type="ECO:0000313" key="2">
    <source>
        <dbReference type="Proteomes" id="UP000275356"/>
    </source>
</evidence>
<evidence type="ECO:0000313" key="1">
    <source>
        <dbReference type="EMBL" id="ROR96936.1"/>
    </source>
</evidence>
<dbReference type="EMBL" id="RKHQ01000001">
    <property type="protein sequence ID" value="ROR96936.1"/>
    <property type="molecule type" value="Genomic_DNA"/>
</dbReference>
<dbReference type="InterPro" id="IPR010179">
    <property type="entry name" value="CRISPR-assoc_prot_Cse3"/>
</dbReference>
<sequence>MSHFLTRIDLNPRRRGTARLLASPHRIHGAVNACFTPSQRPSRPLWRIDRTPAGTRLYVVSDVEPDPTSVLEEYGWPLADSWRTRDYAPVLEAVSEGDVFAFRLTANPVHDALIPPRPGSDRGPRKQRVAHVTATQQLEWFRSRCDGWGVMVTAPGTGVELVDRRVLEFPRQGRTVTVGTATFEGVLQVSEAAELRRRLVEGIGHAKAYGCGLLTLAPVSAVP</sequence>
<dbReference type="AlphaFoldDB" id="A0A3N2DB07"/>
<proteinExistence type="predicted"/>
<reference evidence="1 2" key="1">
    <citation type="submission" date="2018-11" db="EMBL/GenBank/DDBJ databases">
        <title>Sequencing the genomes of 1000 actinobacteria strains.</title>
        <authorList>
            <person name="Klenk H.-P."/>
        </authorList>
    </citation>
    <scope>NUCLEOTIDE SEQUENCE [LARGE SCALE GENOMIC DNA]</scope>
    <source>
        <strain evidence="1 2">DSM 13521</strain>
    </source>
</reference>
<gene>
    <name evidence="1" type="ORF">EDD28_1529</name>
</gene>
<dbReference type="CDD" id="cd09727">
    <property type="entry name" value="Cas6_I-E"/>
    <property type="match status" value="1"/>
</dbReference>
<dbReference type="Pfam" id="PF08798">
    <property type="entry name" value="CRISPR_assoc"/>
    <property type="match status" value="1"/>
</dbReference>
<accession>A0A3N2DB07</accession>
<dbReference type="OrthoDB" id="9795689at2"/>
<comment type="caution">
    <text evidence="1">The sequence shown here is derived from an EMBL/GenBank/DDBJ whole genome shotgun (WGS) entry which is preliminary data.</text>
</comment>
<protein>
    <submittedName>
        <fullName evidence="1">CRISPR-associated Cse3 family protein</fullName>
    </submittedName>
</protein>
<dbReference type="SMART" id="SM01101">
    <property type="entry name" value="CRISPR_assoc"/>
    <property type="match status" value="1"/>
</dbReference>